<name>A0A1D2MM19_ORCCI</name>
<evidence type="ECO:0000313" key="1">
    <source>
        <dbReference type="EMBL" id="ODM94053.1"/>
    </source>
</evidence>
<reference evidence="1 2" key="1">
    <citation type="journal article" date="2016" name="Genome Biol. Evol.">
        <title>Gene Family Evolution Reflects Adaptation to Soil Environmental Stressors in the Genome of the Collembolan Orchesella cincta.</title>
        <authorList>
            <person name="Faddeeva-Vakhrusheva A."/>
            <person name="Derks M.F."/>
            <person name="Anvar S.Y."/>
            <person name="Agamennone V."/>
            <person name="Suring W."/>
            <person name="Smit S."/>
            <person name="van Straalen N.M."/>
            <person name="Roelofs D."/>
        </authorList>
    </citation>
    <scope>NUCLEOTIDE SEQUENCE [LARGE SCALE GENOMIC DNA]</scope>
    <source>
        <tissue evidence="1">Mixed pool</tissue>
    </source>
</reference>
<dbReference type="Proteomes" id="UP000094527">
    <property type="component" value="Unassembled WGS sequence"/>
</dbReference>
<sequence>MKNDNFWHISYIYDCYTLNRSPADGNGASPSCTDGSFVKSGILTTCAFISSNFFDRIFK</sequence>
<evidence type="ECO:0000313" key="2">
    <source>
        <dbReference type="Proteomes" id="UP000094527"/>
    </source>
</evidence>
<comment type="caution">
    <text evidence="1">The sequence shown here is derived from an EMBL/GenBank/DDBJ whole genome shotgun (WGS) entry which is preliminary data.</text>
</comment>
<dbReference type="EMBL" id="LJIJ01000867">
    <property type="protein sequence ID" value="ODM94053.1"/>
    <property type="molecule type" value="Genomic_DNA"/>
</dbReference>
<protein>
    <submittedName>
        <fullName evidence="1">Uncharacterized protein</fullName>
    </submittedName>
</protein>
<dbReference type="AlphaFoldDB" id="A0A1D2MM19"/>
<organism evidence="1 2">
    <name type="scientific">Orchesella cincta</name>
    <name type="common">Springtail</name>
    <name type="synonym">Podura cincta</name>
    <dbReference type="NCBI Taxonomy" id="48709"/>
    <lineage>
        <taxon>Eukaryota</taxon>
        <taxon>Metazoa</taxon>
        <taxon>Ecdysozoa</taxon>
        <taxon>Arthropoda</taxon>
        <taxon>Hexapoda</taxon>
        <taxon>Collembola</taxon>
        <taxon>Entomobryomorpha</taxon>
        <taxon>Entomobryoidea</taxon>
        <taxon>Orchesellidae</taxon>
        <taxon>Orchesellinae</taxon>
        <taxon>Orchesella</taxon>
    </lineage>
</organism>
<accession>A0A1D2MM19</accession>
<gene>
    <name evidence="1" type="ORF">Ocin01_12633</name>
</gene>
<keyword evidence="2" id="KW-1185">Reference proteome</keyword>
<proteinExistence type="predicted"/>